<keyword evidence="2" id="KW-0472">Membrane</keyword>
<dbReference type="Proteomes" id="UP000018680">
    <property type="component" value="Chromosome"/>
</dbReference>
<dbReference type="HOGENOM" id="CLU_1209113_0_0_12"/>
<feature type="region of interest" description="Disordered" evidence="1">
    <location>
        <begin position="174"/>
        <end position="202"/>
    </location>
</feature>
<feature type="transmembrane region" description="Helical" evidence="2">
    <location>
        <begin position="14"/>
        <end position="32"/>
    </location>
</feature>
<gene>
    <name evidence="3" type="ORF">L21SP2_1542</name>
</gene>
<keyword evidence="4" id="KW-1185">Reference proteome</keyword>
<organism evidence="3 4">
    <name type="scientific">Salinispira pacifica</name>
    <dbReference type="NCBI Taxonomy" id="1307761"/>
    <lineage>
        <taxon>Bacteria</taxon>
        <taxon>Pseudomonadati</taxon>
        <taxon>Spirochaetota</taxon>
        <taxon>Spirochaetia</taxon>
        <taxon>Spirochaetales</taxon>
        <taxon>Spirochaetaceae</taxon>
        <taxon>Salinispira</taxon>
    </lineage>
</organism>
<protein>
    <submittedName>
        <fullName evidence="3">Uncharacterized protein</fullName>
    </submittedName>
</protein>
<evidence type="ECO:0000256" key="1">
    <source>
        <dbReference type="SAM" id="MobiDB-lite"/>
    </source>
</evidence>
<evidence type="ECO:0000313" key="3">
    <source>
        <dbReference type="EMBL" id="AHC14935.1"/>
    </source>
</evidence>
<reference evidence="3 4" key="1">
    <citation type="journal article" date="2015" name="Stand. Genomic Sci.">
        <title>Complete genome sequence and description of Salinispira pacifica gen. nov., sp. nov., a novel spirochaete isolated form a hypersaline microbial mat.</title>
        <authorList>
            <person name="Ben Hania W."/>
            <person name="Joseph M."/>
            <person name="Schumann P."/>
            <person name="Bunk B."/>
            <person name="Fiebig A."/>
            <person name="Sproer C."/>
            <person name="Klenk H.P."/>
            <person name="Fardeau M.L."/>
            <person name="Spring S."/>
        </authorList>
    </citation>
    <scope>NUCLEOTIDE SEQUENCE [LARGE SCALE GENOMIC DNA]</scope>
    <source>
        <strain evidence="3 4">L21-RPul-D2</strain>
    </source>
</reference>
<name>V5WH28_9SPIO</name>
<dbReference type="EMBL" id="CP006939">
    <property type="protein sequence ID" value="AHC14935.1"/>
    <property type="molecule type" value="Genomic_DNA"/>
</dbReference>
<sequence length="229" mass="25718">MSELSPRTKFFMESLLKIIITVVAAAVPLFIANQINTTQKMKEFVQLYDLINTERSVETKKELLSLWAEMNPGRKAEATIVTLLESIEESTQVLAANTKQTLEAMRSLNDQLTDRGSLSAEQLNQLNTNLEQYYVFQGLVMDEYNLSSRFSEIPKAPVYVESEEARTLQEILESSRPSRELPPDILQSLGGSQPPPAMFQNYQGLSAPLNLQDSRALKQALPGWDFSGN</sequence>
<evidence type="ECO:0000313" key="4">
    <source>
        <dbReference type="Proteomes" id="UP000018680"/>
    </source>
</evidence>
<dbReference type="RefSeq" id="WP_024267855.1">
    <property type="nucleotide sequence ID" value="NC_023035.1"/>
</dbReference>
<dbReference type="AlphaFoldDB" id="V5WH28"/>
<accession>V5WH28</accession>
<keyword evidence="2" id="KW-0812">Transmembrane</keyword>
<proteinExistence type="predicted"/>
<dbReference type="KEGG" id="slr:L21SP2_1542"/>
<keyword evidence="2" id="KW-1133">Transmembrane helix</keyword>
<evidence type="ECO:0000256" key="2">
    <source>
        <dbReference type="SAM" id="Phobius"/>
    </source>
</evidence>